<comment type="catalytic activity">
    <reaction evidence="6">
        <text>butanoyl-CoA + hydrogencarbonate + ATP = (2S)-ethylmalonyl-CoA + ADP + phosphate + H(+)</text>
        <dbReference type="Rhea" id="RHEA:59520"/>
        <dbReference type="ChEBI" id="CHEBI:15378"/>
        <dbReference type="ChEBI" id="CHEBI:17544"/>
        <dbReference type="ChEBI" id="CHEBI:30616"/>
        <dbReference type="ChEBI" id="CHEBI:43474"/>
        <dbReference type="ChEBI" id="CHEBI:57371"/>
        <dbReference type="ChEBI" id="CHEBI:60909"/>
        <dbReference type="ChEBI" id="CHEBI:456216"/>
    </reaction>
    <physiologicalReaction direction="left-to-right" evidence="6">
        <dbReference type="Rhea" id="RHEA:59521"/>
    </physiologicalReaction>
</comment>
<evidence type="ECO:0000313" key="12">
    <source>
        <dbReference type="Proteomes" id="UP000799302"/>
    </source>
</evidence>
<feature type="region of interest" description="Disordered" evidence="8">
    <location>
        <begin position="1"/>
        <end position="89"/>
    </location>
</feature>
<feature type="domain" description="CoA carboxyltransferase N-terminal" evidence="9">
    <location>
        <begin position="90"/>
        <end position="357"/>
    </location>
</feature>
<evidence type="ECO:0000256" key="6">
    <source>
        <dbReference type="ARBA" id="ARBA00048208"/>
    </source>
</evidence>
<evidence type="ECO:0000256" key="2">
    <source>
        <dbReference type="ARBA" id="ARBA00013050"/>
    </source>
</evidence>
<evidence type="ECO:0000313" key="11">
    <source>
        <dbReference type="EMBL" id="KAF2670346.1"/>
    </source>
</evidence>
<dbReference type="EMBL" id="MU004234">
    <property type="protein sequence ID" value="KAF2670346.1"/>
    <property type="molecule type" value="Genomic_DNA"/>
</dbReference>
<feature type="domain" description="CoA carboxyltransferase C-terminal" evidence="10">
    <location>
        <begin position="361"/>
        <end position="608"/>
    </location>
</feature>
<accession>A0A6A6UFD6</accession>
<dbReference type="PROSITE" id="PS50980">
    <property type="entry name" value="COA_CT_NTER"/>
    <property type="match status" value="1"/>
</dbReference>
<dbReference type="GO" id="GO:0006552">
    <property type="term" value="P:L-leucine catabolic process"/>
    <property type="evidence" value="ECO:0007669"/>
    <property type="project" value="UniProtKB-UniPathway"/>
</dbReference>
<comment type="pathway">
    <text evidence="1">Metabolic intermediate metabolism; propanoyl-CoA degradation; succinyl-CoA from propanoyl-CoA: step 1/3.</text>
</comment>
<dbReference type="InterPro" id="IPR051047">
    <property type="entry name" value="AccD/PCCB"/>
</dbReference>
<sequence length="623" mass="67301">MPDDSNGSPSASKSKEIASESQSQSPAPPPSTPATIEATNAAEPSQLTSTINERLSQVASHVSPSAKPNTSRPRRRSRRKSSSDDLPADYSDILSHVAKLREIAATPDHSNRGYQRQLAAGKLWVRERVEKFVDPGSFKEVGSVSGTVTWKKTGDGREEPVAFIPSNNVQGFGKLNGRTIVFTADDFSIRAGHADGSLAAKTMHMEEMSLSLKLPTIKLVDGSSGGGSVTTIISTGWSYLPTVRTFVTVSKALNEGIPNLGAVLGPAIGLGAARVTACHFSVMAANVGSLFNAGPAVVAGSTFEEGLTLQELGGPDIHCRNGTIDNKAQNEEEAFEQLRTVLGFLPNHGGELPPQLLNDDSPTRKSPNLRSIIPRRRERMYDARKIITTVTDTDSWFEIGALWGQTAIVGLARLGGFPIGVISLDPEVGAGAIDALGSQKVTRHLKFCDIFNLPIIQFIDCPGYAIGTVAERTATMRHGINLALAYHGTTTPIASIITRRCYGVAGGIMVGSRDPRFVVAWPSGVWGSLPLEGGIQVGHSYELSQIEKTRGTQAMKERYRELEEEYTRLMNPVRTANNFGVEEIIDPAETRTICAEWLRHMYKVLLPQRVMDRAAGRISPVFY</sequence>
<name>A0A6A6UFD6_9PEZI</name>
<dbReference type="PANTHER" id="PTHR43842">
    <property type="entry name" value="PROPIONYL-COA CARBOXYLASE BETA CHAIN"/>
    <property type="match status" value="1"/>
</dbReference>
<feature type="compositionally biased region" description="Polar residues" evidence="8">
    <location>
        <begin position="42"/>
        <end position="70"/>
    </location>
</feature>
<evidence type="ECO:0000256" key="8">
    <source>
        <dbReference type="SAM" id="MobiDB-lite"/>
    </source>
</evidence>
<comment type="subunit">
    <text evidence="3">The holoenzyme is a dodecamer composed of 6 PCCA/alpha subunits and 6 PCCB/beta subunits.</text>
</comment>
<evidence type="ECO:0000256" key="4">
    <source>
        <dbReference type="ARBA" id="ARBA00041138"/>
    </source>
</evidence>
<dbReference type="InterPro" id="IPR034733">
    <property type="entry name" value="AcCoA_carboxyl_beta"/>
</dbReference>
<organism evidence="11 12">
    <name type="scientific">Microthyrium microscopicum</name>
    <dbReference type="NCBI Taxonomy" id="703497"/>
    <lineage>
        <taxon>Eukaryota</taxon>
        <taxon>Fungi</taxon>
        <taxon>Dikarya</taxon>
        <taxon>Ascomycota</taxon>
        <taxon>Pezizomycotina</taxon>
        <taxon>Dothideomycetes</taxon>
        <taxon>Dothideomycetes incertae sedis</taxon>
        <taxon>Microthyriales</taxon>
        <taxon>Microthyriaceae</taxon>
        <taxon>Microthyrium</taxon>
    </lineage>
</organism>
<protein>
    <recommendedName>
        <fullName evidence="4">Propionyl-CoA carboxylase beta chain, mitochondrial</fullName>
        <ecNumber evidence="2">6.4.1.3</ecNumber>
    </recommendedName>
    <alternativeName>
        <fullName evidence="5">Propanoyl-CoA:carbon dioxide ligase subunit beta</fullName>
    </alternativeName>
</protein>
<proteinExistence type="predicted"/>
<dbReference type="PANTHER" id="PTHR43842:SF2">
    <property type="entry name" value="PROPIONYL-COA CARBOXYLASE BETA CHAIN, MITOCHONDRIAL"/>
    <property type="match status" value="1"/>
</dbReference>
<dbReference type="InterPro" id="IPR011762">
    <property type="entry name" value="COA_CT_N"/>
</dbReference>
<gene>
    <name evidence="11" type="ORF">BT63DRAFT_424285</name>
</gene>
<dbReference type="GO" id="GO:0004658">
    <property type="term" value="F:propionyl-CoA carboxylase activity"/>
    <property type="evidence" value="ECO:0007669"/>
    <property type="project" value="UniProtKB-EC"/>
</dbReference>
<dbReference type="Gene3D" id="3.90.226.10">
    <property type="entry name" value="2-enoyl-CoA Hydratase, Chain A, domain 1"/>
    <property type="match status" value="2"/>
</dbReference>
<evidence type="ECO:0000256" key="7">
    <source>
        <dbReference type="ARBA" id="ARBA00049495"/>
    </source>
</evidence>
<dbReference type="Proteomes" id="UP000799302">
    <property type="component" value="Unassembled WGS sequence"/>
</dbReference>
<evidence type="ECO:0000256" key="3">
    <source>
        <dbReference type="ARBA" id="ARBA00038567"/>
    </source>
</evidence>
<dbReference type="PROSITE" id="PS50989">
    <property type="entry name" value="COA_CT_CTER"/>
    <property type="match status" value="1"/>
</dbReference>
<dbReference type="UniPathway" id="UPA00363">
    <property type="reaction ID" value="UER00861"/>
</dbReference>
<evidence type="ECO:0000259" key="10">
    <source>
        <dbReference type="PROSITE" id="PS50989"/>
    </source>
</evidence>
<dbReference type="InterPro" id="IPR029045">
    <property type="entry name" value="ClpP/crotonase-like_dom_sf"/>
</dbReference>
<evidence type="ECO:0000259" key="9">
    <source>
        <dbReference type="PROSITE" id="PS50980"/>
    </source>
</evidence>
<dbReference type="InterPro" id="IPR011763">
    <property type="entry name" value="COA_CT_C"/>
</dbReference>
<evidence type="ECO:0000256" key="1">
    <source>
        <dbReference type="ARBA" id="ARBA00005060"/>
    </source>
</evidence>
<comment type="catalytic activity">
    <reaction evidence="7">
        <text>propanoyl-CoA + hydrogencarbonate + ATP = (S)-methylmalonyl-CoA + ADP + phosphate + H(+)</text>
        <dbReference type="Rhea" id="RHEA:23720"/>
        <dbReference type="ChEBI" id="CHEBI:15378"/>
        <dbReference type="ChEBI" id="CHEBI:17544"/>
        <dbReference type="ChEBI" id="CHEBI:30616"/>
        <dbReference type="ChEBI" id="CHEBI:43474"/>
        <dbReference type="ChEBI" id="CHEBI:57327"/>
        <dbReference type="ChEBI" id="CHEBI:57392"/>
        <dbReference type="ChEBI" id="CHEBI:456216"/>
        <dbReference type="EC" id="6.4.1.3"/>
    </reaction>
    <physiologicalReaction direction="left-to-right" evidence="7">
        <dbReference type="Rhea" id="RHEA:23721"/>
    </physiologicalReaction>
</comment>
<dbReference type="Pfam" id="PF01039">
    <property type="entry name" value="Carboxyl_trans"/>
    <property type="match status" value="1"/>
</dbReference>
<evidence type="ECO:0000256" key="5">
    <source>
        <dbReference type="ARBA" id="ARBA00042797"/>
    </source>
</evidence>
<dbReference type="OrthoDB" id="439921at2759"/>
<dbReference type="EC" id="6.4.1.3" evidence="2"/>
<dbReference type="SUPFAM" id="SSF52096">
    <property type="entry name" value="ClpP/crotonase"/>
    <property type="match status" value="2"/>
</dbReference>
<reference evidence="11" key="1">
    <citation type="journal article" date="2020" name="Stud. Mycol.">
        <title>101 Dothideomycetes genomes: a test case for predicting lifestyles and emergence of pathogens.</title>
        <authorList>
            <person name="Haridas S."/>
            <person name="Albert R."/>
            <person name="Binder M."/>
            <person name="Bloem J."/>
            <person name="Labutti K."/>
            <person name="Salamov A."/>
            <person name="Andreopoulos B."/>
            <person name="Baker S."/>
            <person name="Barry K."/>
            <person name="Bills G."/>
            <person name="Bluhm B."/>
            <person name="Cannon C."/>
            <person name="Castanera R."/>
            <person name="Culley D."/>
            <person name="Daum C."/>
            <person name="Ezra D."/>
            <person name="Gonzalez J."/>
            <person name="Henrissat B."/>
            <person name="Kuo A."/>
            <person name="Liang C."/>
            <person name="Lipzen A."/>
            <person name="Lutzoni F."/>
            <person name="Magnuson J."/>
            <person name="Mondo S."/>
            <person name="Nolan M."/>
            <person name="Ohm R."/>
            <person name="Pangilinan J."/>
            <person name="Park H.-J."/>
            <person name="Ramirez L."/>
            <person name="Alfaro M."/>
            <person name="Sun H."/>
            <person name="Tritt A."/>
            <person name="Yoshinaga Y."/>
            <person name="Zwiers L.-H."/>
            <person name="Turgeon B."/>
            <person name="Goodwin S."/>
            <person name="Spatafora J."/>
            <person name="Crous P."/>
            <person name="Grigoriev I."/>
        </authorList>
    </citation>
    <scope>NUCLEOTIDE SEQUENCE</scope>
    <source>
        <strain evidence="11">CBS 115976</strain>
    </source>
</reference>
<dbReference type="AlphaFoldDB" id="A0A6A6UFD6"/>
<keyword evidence="12" id="KW-1185">Reference proteome</keyword>